<proteinExistence type="predicted"/>
<dbReference type="EMBL" id="BARU01011985">
    <property type="protein sequence ID" value="GAH35638.1"/>
    <property type="molecule type" value="Genomic_DNA"/>
</dbReference>
<dbReference type="Pfam" id="PF00106">
    <property type="entry name" value="adh_short"/>
    <property type="match status" value="1"/>
</dbReference>
<accession>X1GRJ5</accession>
<dbReference type="InterPro" id="IPR002347">
    <property type="entry name" value="SDR_fam"/>
</dbReference>
<feature type="non-terminal residue" evidence="1">
    <location>
        <position position="1"/>
    </location>
</feature>
<dbReference type="SUPFAM" id="SSF51735">
    <property type="entry name" value="NAD(P)-binding Rossmann-fold domains"/>
    <property type="match status" value="1"/>
</dbReference>
<dbReference type="InterPro" id="IPR036291">
    <property type="entry name" value="NAD(P)-bd_dom_sf"/>
</dbReference>
<sequence>KVAIITGAAVGIGEADARLFAKEGAKVVVVDIKEVEGRTVAESIKKEVGEATFIKLDVTKENDWERVYFNHLGCPSQRFVDFGAVFHGAGSLTYINGLFHAECLLRQMLVVP</sequence>
<dbReference type="PANTHER" id="PTHR42820">
    <property type="entry name" value="SHORT-CHAIN DEHYDROGENASE REDUCTASE"/>
    <property type="match status" value="1"/>
</dbReference>
<evidence type="ECO:0000313" key="1">
    <source>
        <dbReference type="EMBL" id="GAH35638.1"/>
    </source>
</evidence>
<comment type="caution">
    <text evidence="1">The sequence shown here is derived from an EMBL/GenBank/DDBJ whole genome shotgun (WGS) entry which is preliminary data.</text>
</comment>
<protein>
    <submittedName>
        <fullName evidence="1">Uncharacterized protein</fullName>
    </submittedName>
</protein>
<dbReference type="PANTHER" id="PTHR42820:SF20">
    <property type="entry name" value="SHORT-CHAIN DEHYDROGENASE REDUCTASE 3B-LIKE"/>
    <property type="match status" value="1"/>
</dbReference>
<name>X1GRJ5_9ZZZZ</name>
<reference evidence="1" key="1">
    <citation type="journal article" date="2014" name="Front. Microbiol.">
        <title>High frequency of phylogenetically diverse reductive dehalogenase-homologous genes in deep subseafloor sedimentary metagenomes.</title>
        <authorList>
            <person name="Kawai M."/>
            <person name="Futagami T."/>
            <person name="Toyoda A."/>
            <person name="Takaki Y."/>
            <person name="Nishi S."/>
            <person name="Hori S."/>
            <person name="Arai W."/>
            <person name="Tsubouchi T."/>
            <person name="Morono Y."/>
            <person name="Uchiyama I."/>
            <person name="Ito T."/>
            <person name="Fujiyama A."/>
            <person name="Inagaki F."/>
            <person name="Takami H."/>
        </authorList>
    </citation>
    <scope>NUCLEOTIDE SEQUENCE</scope>
    <source>
        <strain evidence="1">Expedition CK06-06</strain>
    </source>
</reference>
<gene>
    <name evidence="1" type="ORF">S03H2_22296</name>
</gene>
<organism evidence="1">
    <name type="scientific">marine sediment metagenome</name>
    <dbReference type="NCBI Taxonomy" id="412755"/>
    <lineage>
        <taxon>unclassified sequences</taxon>
        <taxon>metagenomes</taxon>
        <taxon>ecological metagenomes</taxon>
    </lineage>
</organism>
<dbReference type="Gene3D" id="3.40.50.720">
    <property type="entry name" value="NAD(P)-binding Rossmann-like Domain"/>
    <property type="match status" value="1"/>
</dbReference>
<dbReference type="AlphaFoldDB" id="X1GRJ5"/>